<proteinExistence type="predicted"/>
<evidence type="ECO:0000313" key="1">
    <source>
        <dbReference type="EMBL" id="JAH95203.1"/>
    </source>
</evidence>
<organism evidence="1">
    <name type="scientific">Anguilla anguilla</name>
    <name type="common">European freshwater eel</name>
    <name type="synonym">Muraena anguilla</name>
    <dbReference type="NCBI Taxonomy" id="7936"/>
    <lineage>
        <taxon>Eukaryota</taxon>
        <taxon>Metazoa</taxon>
        <taxon>Chordata</taxon>
        <taxon>Craniata</taxon>
        <taxon>Vertebrata</taxon>
        <taxon>Euteleostomi</taxon>
        <taxon>Actinopterygii</taxon>
        <taxon>Neopterygii</taxon>
        <taxon>Teleostei</taxon>
        <taxon>Anguilliformes</taxon>
        <taxon>Anguillidae</taxon>
        <taxon>Anguilla</taxon>
    </lineage>
</organism>
<name>A0A0E9X0H2_ANGAN</name>
<reference evidence="1" key="1">
    <citation type="submission" date="2014-11" db="EMBL/GenBank/DDBJ databases">
        <authorList>
            <person name="Amaro Gonzalez C."/>
        </authorList>
    </citation>
    <scope>NUCLEOTIDE SEQUENCE</scope>
</reference>
<accession>A0A0E9X0H2</accession>
<reference evidence="1" key="2">
    <citation type="journal article" date="2015" name="Fish Shellfish Immunol.">
        <title>Early steps in the European eel (Anguilla anguilla)-Vibrio vulnificus interaction in the gills: Role of the RtxA13 toxin.</title>
        <authorList>
            <person name="Callol A."/>
            <person name="Pajuelo D."/>
            <person name="Ebbesson L."/>
            <person name="Teles M."/>
            <person name="MacKenzie S."/>
            <person name="Amaro C."/>
        </authorList>
    </citation>
    <scope>NUCLEOTIDE SEQUENCE</scope>
</reference>
<dbReference type="EMBL" id="GBXM01013374">
    <property type="protein sequence ID" value="JAH95203.1"/>
    <property type="molecule type" value="Transcribed_RNA"/>
</dbReference>
<protein>
    <submittedName>
        <fullName evidence="1">Uncharacterized protein</fullName>
    </submittedName>
</protein>
<dbReference type="AlphaFoldDB" id="A0A0E9X0H2"/>
<sequence>MLQNTAPLWISSRSAAYRCDFFYFILFFLNKQDLQRLYIHACTDITSLRNEV</sequence>